<reference evidence="9 10" key="1">
    <citation type="submission" date="2016-11" db="EMBL/GenBank/DDBJ databases">
        <authorList>
            <person name="Jaros S."/>
            <person name="Januszkiewicz K."/>
            <person name="Wedrychowicz H."/>
        </authorList>
    </citation>
    <scope>NUCLEOTIDE SEQUENCE [LARGE SCALE GENOMIC DNA]</scope>
    <source>
        <strain evidence="9 10">DSM 14828</strain>
    </source>
</reference>
<dbReference type="Proteomes" id="UP000184251">
    <property type="component" value="Unassembled WGS sequence"/>
</dbReference>
<dbReference type="InterPro" id="IPR000994">
    <property type="entry name" value="Pept_M24"/>
</dbReference>
<dbReference type="Pfam" id="PF05195">
    <property type="entry name" value="AMP_N"/>
    <property type="match status" value="1"/>
</dbReference>
<dbReference type="STRING" id="1120975.SAMN02746064_01124"/>
<name>A0A1M4W0L4_9FIRM</name>
<evidence type="ECO:0000256" key="1">
    <source>
        <dbReference type="ARBA" id="ARBA00001424"/>
    </source>
</evidence>
<dbReference type="Pfam" id="PF00557">
    <property type="entry name" value="Peptidase_M24"/>
    <property type="match status" value="1"/>
</dbReference>
<comment type="cofactor">
    <cofactor evidence="2">
        <name>Mn(2+)</name>
        <dbReference type="ChEBI" id="CHEBI:29035"/>
    </cofactor>
</comment>
<evidence type="ECO:0000256" key="2">
    <source>
        <dbReference type="ARBA" id="ARBA00001936"/>
    </source>
</evidence>
<keyword evidence="5" id="KW-0479">Metal-binding</keyword>
<evidence type="ECO:0000256" key="6">
    <source>
        <dbReference type="ARBA" id="ARBA00022801"/>
    </source>
</evidence>
<dbReference type="GO" id="GO:0030145">
    <property type="term" value="F:manganese ion binding"/>
    <property type="evidence" value="ECO:0007669"/>
    <property type="project" value="InterPro"/>
</dbReference>
<keyword evidence="9" id="KW-0031">Aminopeptidase</keyword>
<evidence type="ECO:0000256" key="7">
    <source>
        <dbReference type="ARBA" id="ARBA00023211"/>
    </source>
</evidence>
<proteinExistence type="inferred from homology"/>
<dbReference type="RefSeq" id="WP_073270107.1">
    <property type="nucleotide sequence ID" value="NZ_FQTU01000006.1"/>
</dbReference>
<dbReference type="EC" id="3.4.11.9" evidence="4"/>
<dbReference type="PANTHER" id="PTHR43226">
    <property type="entry name" value="XAA-PRO AMINOPEPTIDASE 3"/>
    <property type="match status" value="1"/>
</dbReference>
<evidence type="ECO:0000313" key="9">
    <source>
        <dbReference type="EMBL" id="SHE74801.1"/>
    </source>
</evidence>
<dbReference type="OrthoDB" id="9806388at2"/>
<keyword evidence="10" id="KW-1185">Reference proteome</keyword>
<dbReference type="EMBL" id="FQTU01000006">
    <property type="protein sequence ID" value="SHE74801.1"/>
    <property type="molecule type" value="Genomic_DNA"/>
</dbReference>
<evidence type="ECO:0000259" key="8">
    <source>
        <dbReference type="SMART" id="SM01011"/>
    </source>
</evidence>
<dbReference type="GO" id="GO:0070006">
    <property type="term" value="F:metalloaminopeptidase activity"/>
    <property type="evidence" value="ECO:0007669"/>
    <property type="project" value="InterPro"/>
</dbReference>
<comment type="similarity">
    <text evidence="3">Belongs to the peptidase M24B family.</text>
</comment>
<dbReference type="PANTHER" id="PTHR43226:SF4">
    <property type="entry name" value="XAA-PRO AMINOPEPTIDASE 3"/>
    <property type="match status" value="1"/>
</dbReference>
<feature type="domain" description="Aminopeptidase P N-terminal" evidence="8">
    <location>
        <begin position="1"/>
        <end position="138"/>
    </location>
</feature>
<accession>A0A1M4W0L4</accession>
<dbReference type="SMART" id="SM01011">
    <property type="entry name" value="AMP_N"/>
    <property type="match status" value="1"/>
</dbReference>
<dbReference type="AlphaFoldDB" id="A0A1M4W0L4"/>
<dbReference type="InterPro" id="IPR052433">
    <property type="entry name" value="X-Pro_dipept-like"/>
</dbReference>
<dbReference type="Gene3D" id="3.90.230.10">
    <property type="entry name" value="Creatinase/methionine aminopeptidase superfamily"/>
    <property type="match status" value="1"/>
</dbReference>
<evidence type="ECO:0000256" key="4">
    <source>
        <dbReference type="ARBA" id="ARBA00012574"/>
    </source>
</evidence>
<evidence type="ECO:0000313" key="10">
    <source>
        <dbReference type="Proteomes" id="UP000184251"/>
    </source>
</evidence>
<evidence type="ECO:0000256" key="5">
    <source>
        <dbReference type="ARBA" id="ARBA00022723"/>
    </source>
</evidence>
<keyword evidence="6" id="KW-0378">Hydrolase</keyword>
<keyword evidence="9" id="KW-0645">Protease</keyword>
<dbReference type="Gene3D" id="3.40.350.10">
    <property type="entry name" value="Creatinase/prolidase N-terminal domain"/>
    <property type="match status" value="1"/>
</dbReference>
<dbReference type="InterPro" id="IPR029149">
    <property type="entry name" value="Creatin/AminoP/Spt16_N"/>
</dbReference>
<dbReference type="SUPFAM" id="SSF55920">
    <property type="entry name" value="Creatinase/aminopeptidase"/>
    <property type="match status" value="1"/>
</dbReference>
<gene>
    <name evidence="9" type="ORF">SAMN02746064_01124</name>
</gene>
<evidence type="ECO:0000256" key="3">
    <source>
        <dbReference type="ARBA" id="ARBA00008766"/>
    </source>
</evidence>
<sequence length="417" mass="47608">MKDFFIENRKTFLEGLRDNSLVVLFSGKAPHRSRDAYYKYDVDKNFYYMTGLERENLIYMAIKSTSEAQEYLFIEKSDPILEKWVGKKLSPEEAQDVSGVKTVLFKEELKPKLNSIVQSTMTAPGRIYLDLFRNSPEDASSTANIFAAYIKDSYPHIQIRDCSKKIAAQRLIKSNWEVENIKRAISITKSAYELMLQKVLSCTYEYQVEAYLDFCFKLNGTDHAFETIAASGKNAAVLHYVKNNSPLSNENLILLDFGARYRNYCADVSRTFPVGGRFSDRQKKIYSVVLDTLKETTKMMKPDVSMKEVNDFARGMLAKGALEIGLIKEEAEISNYYYHGIGHPLGLDTHDVGDRDIILKPGMVFTCEPGLYIESEGIGVRIEDDILITKDGNENLTKDLIKEIDEIEELMNESLEY</sequence>
<dbReference type="GO" id="GO:0006508">
    <property type="term" value="P:proteolysis"/>
    <property type="evidence" value="ECO:0007669"/>
    <property type="project" value="TreeGrafter"/>
</dbReference>
<dbReference type="GO" id="GO:0005829">
    <property type="term" value="C:cytosol"/>
    <property type="evidence" value="ECO:0007669"/>
    <property type="project" value="TreeGrafter"/>
</dbReference>
<dbReference type="InterPro" id="IPR007865">
    <property type="entry name" value="Aminopep_P_N"/>
</dbReference>
<keyword evidence="7" id="KW-0464">Manganese</keyword>
<dbReference type="SUPFAM" id="SSF53092">
    <property type="entry name" value="Creatinase/prolidase N-terminal domain"/>
    <property type="match status" value="1"/>
</dbReference>
<organism evidence="9 10">
    <name type="scientific">Alkalibacter saccharofermentans DSM 14828</name>
    <dbReference type="NCBI Taxonomy" id="1120975"/>
    <lineage>
        <taxon>Bacteria</taxon>
        <taxon>Bacillati</taxon>
        <taxon>Bacillota</taxon>
        <taxon>Clostridia</taxon>
        <taxon>Eubacteriales</taxon>
        <taxon>Eubacteriaceae</taxon>
        <taxon>Alkalibacter</taxon>
    </lineage>
</organism>
<comment type="catalytic activity">
    <reaction evidence="1">
        <text>Release of any N-terminal amino acid, including proline, that is linked to proline, even from a dipeptide or tripeptide.</text>
        <dbReference type="EC" id="3.4.11.9"/>
    </reaction>
</comment>
<protein>
    <recommendedName>
        <fullName evidence="4">Xaa-Pro aminopeptidase</fullName>
        <ecNumber evidence="4">3.4.11.9</ecNumber>
    </recommendedName>
</protein>
<dbReference type="InterPro" id="IPR036005">
    <property type="entry name" value="Creatinase/aminopeptidase-like"/>
</dbReference>